<evidence type="ECO:0008006" key="4">
    <source>
        <dbReference type="Google" id="ProtNLM"/>
    </source>
</evidence>
<comment type="caution">
    <text evidence="2">The sequence shown here is derived from an EMBL/GenBank/DDBJ whole genome shotgun (WGS) entry which is preliminary data.</text>
</comment>
<evidence type="ECO:0000313" key="2">
    <source>
        <dbReference type="EMBL" id="DBA19972.1"/>
    </source>
</evidence>
<dbReference type="InterPro" id="IPR050995">
    <property type="entry name" value="WD-F-box_domain-protein"/>
</dbReference>
<evidence type="ECO:0000313" key="3">
    <source>
        <dbReference type="Proteomes" id="UP001181693"/>
    </source>
</evidence>
<proteinExistence type="predicted"/>
<dbReference type="PANTHER" id="PTHR14604:SF3">
    <property type="entry name" value="SPERM-ASSOCIATED ANTIGEN 16 PROTEIN"/>
    <property type="match status" value="1"/>
</dbReference>
<dbReference type="GO" id="GO:1990716">
    <property type="term" value="C:axonemal central apparatus"/>
    <property type="evidence" value="ECO:0007669"/>
    <property type="project" value="TreeGrafter"/>
</dbReference>
<dbReference type="AlphaFoldDB" id="A0AAV3AA11"/>
<name>A0AAV3AA11_PYXAD</name>
<dbReference type="GO" id="GO:0035082">
    <property type="term" value="P:axoneme assembly"/>
    <property type="evidence" value="ECO:0007669"/>
    <property type="project" value="TreeGrafter"/>
</dbReference>
<organism evidence="2 3">
    <name type="scientific">Pyxicephalus adspersus</name>
    <name type="common">African bullfrog</name>
    <dbReference type="NCBI Taxonomy" id="30357"/>
    <lineage>
        <taxon>Eukaryota</taxon>
        <taxon>Metazoa</taxon>
        <taxon>Chordata</taxon>
        <taxon>Craniata</taxon>
        <taxon>Vertebrata</taxon>
        <taxon>Euteleostomi</taxon>
        <taxon>Amphibia</taxon>
        <taxon>Batrachia</taxon>
        <taxon>Anura</taxon>
        <taxon>Neobatrachia</taxon>
        <taxon>Ranoidea</taxon>
        <taxon>Pyxicephalidae</taxon>
        <taxon>Pyxicephalinae</taxon>
        <taxon>Pyxicephalus</taxon>
    </lineage>
</organism>
<dbReference type="EMBL" id="DYDO01000008">
    <property type="protein sequence ID" value="DBA19972.1"/>
    <property type="molecule type" value="Genomic_DNA"/>
</dbReference>
<evidence type="ECO:0000256" key="1">
    <source>
        <dbReference type="SAM" id="MobiDB-lite"/>
    </source>
</evidence>
<accession>A0AAV3AA11</accession>
<keyword evidence="3" id="KW-1185">Reference proteome</keyword>
<protein>
    <recommendedName>
        <fullName evidence="4">Sperm-associated antigen 16 protein</fullName>
    </recommendedName>
</protein>
<feature type="compositionally biased region" description="Polar residues" evidence="1">
    <location>
        <begin position="56"/>
        <end position="69"/>
    </location>
</feature>
<gene>
    <name evidence="2" type="ORF">GDO54_015715</name>
</gene>
<sequence length="216" mass="24945">MEGDRDNYYLEQVTITEGSEDGYQYEEIPPDDDLSLPDGDEDLLRAVQTIEEQAEDLQSQRSPVSSQRAASHRPEVVDDFLRNFLIKMGMMKTLECFQTEWYEMMQKGLLQPEAAGFVPDLYSHNQMLDEEIKSLRKEVETYKLAARMKVHYASYEPLLRQLHEKYQTVLRQKMLTSLERDRAVGEVTGLQATLKNLESGHKIELPVKKGSACEHI</sequence>
<feature type="region of interest" description="Disordered" evidence="1">
    <location>
        <begin position="53"/>
        <end position="72"/>
    </location>
</feature>
<reference evidence="2" key="1">
    <citation type="thesis" date="2020" institute="ProQuest LLC" country="789 East Eisenhower Parkway, Ann Arbor, MI, USA">
        <title>Comparative Genomics and Chromosome Evolution.</title>
        <authorList>
            <person name="Mudd A.B."/>
        </authorList>
    </citation>
    <scope>NUCLEOTIDE SEQUENCE</scope>
    <source>
        <strain evidence="2">1538</strain>
        <tissue evidence="2">Blood</tissue>
    </source>
</reference>
<dbReference type="Proteomes" id="UP001181693">
    <property type="component" value="Unassembled WGS sequence"/>
</dbReference>
<dbReference type="PANTHER" id="PTHR14604">
    <property type="entry name" value="WD40 REPEAT PF20"/>
    <property type="match status" value="1"/>
</dbReference>